<feature type="transmembrane region" description="Helical" evidence="6">
    <location>
        <begin position="191"/>
        <end position="212"/>
    </location>
</feature>
<feature type="transmembrane region" description="Helical" evidence="6">
    <location>
        <begin position="530"/>
        <end position="547"/>
    </location>
</feature>
<dbReference type="InterPro" id="IPR051223">
    <property type="entry name" value="Polycystin"/>
</dbReference>
<evidence type="ECO:0000313" key="10">
    <source>
        <dbReference type="Proteomes" id="UP001153712"/>
    </source>
</evidence>
<keyword evidence="5 6" id="KW-0472">Membrane</keyword>
<feature type="transmembrane region" description="Helical" evidence="6">
    <location>
        <begin position="39"/>
        <end position="58"/>
    </location>
</feature>
<dbReference type="GO" id="GO:0050982">
    <property type="term" value="P:detection of mechanical stimulus"/>
    <property type="evidence" value="ECO:0007669"/>
    <property type="project" value="TreeGrafter"/>
</dbReference>
<dbReference type="GO" id="GO:0016020">
    <property type="term" value="C:membrane"/>
    <property type="evidence" value="ECO:0007669"/>
    <property type="project" value="UniProtKB-SubCell"/>
</dbReference>
<dbReference type="PANTHER" id="PTHR10877:SF183">
    <property type="entry name" value="AT14535P-RELATED"/>
    <property type="match status" value="1"/>
</dbReference>
<proteinExistence type="inferred from homology"/>
<evidence type="ECO:0000256" key="3">
    <source>
        <dbReference type="ARBA" id="ARBA00022692"/>
    </source>
</evidence>
<evidence type="ECO:0000256" key="4">
    <source>
        <dbReference type="ARBA" id="ARBA00022989"/>
    </source>
</evidence>
<name>A0A9P0GW38_PHYSR</name>
<keyword evidence="4 6" id="KW-1133">Transmembrane helix</keyword>
<dbReference type="OrthoDB" id="5322100at2759"/>
<dbReference type="Proteomes" id="UP001153712">
    <property type="component" value="Chromosome 5"/>
</dbReference>
<feature type="domain" description="Polycystin cation channel PKD1/PKD2" evidence="7">
    <location>
        <begin position="445"/>
        <end position="657"/>
    </location>
</feature>
<dbReference type="InterPro" id="IPR046791">
    <property type="entry name" value="Polycystin_dom"/>
</dbReference>
<dbReference type="GO" id="GO:0005262">
    <property type="term" value="F:calcium channel activity"/>
    <property type="evidence" value="ECO:0007669"/>
    <property type="project" value="TreeGrafter"/>
</dbReference>
<evidence type="ECO:0000313" key="9">
    <source>
        <dbReference type="EMBL" id="CAH1185338.1"/>
    </source>
</evidence>
<feature type="transmembrane region" description="Helical" evidence="6">
    <location>
        <begin position="472"/>
        <end position="497"/>
    </location>
</feature>
<feature type="transmembrane region" description="Helical" evidence="6">
    <location>
        <begin position="630"/>
        <end position="656"/>
    </location>
</feature>
<dbReference type="PANTHER" id="PTHR10877">
    <property type="entry name" value="POLYCYSTIN FAMILY MEMBER"/>
    <property type="match status" value="1"/>
</dbReference>
<sequence length="838" mass="98012">MLSIFYTNFAILLVLYSVPLFRPSDSLSAFSHYGFHWKIIWTTVVSFVITFLLHYPLVYHLKRNRKKICWILLIFLITLAMLASLILGFWVPYITSLLWLTSLIAGLFIYVFLLENLVLIFENLTKTQADRIRYLLENISLKSVENQREKLYRAFGKYSLRPYFEHLYKPLDIDNVKEIKHRAMMKEKLHYIFEDIIMIVTYILLLYLLIFLHKDPMISVSNEEMNGLIAGEHSRTRFDSSRGKYGILDYIENTLIFSLHSPVWYGRFASKDPGMTVDNSNKYVGRARLRQHRSGESPCREILRDFVCVSRFSERPVYRSFSESWRNDSESDRFARMDSAWKYRDAGTSPYIGEIDSYPGGGYVLPLGRTLKNSLTNFRYSKRHRWFDRSTRSLFVEFLAYTANANILNSVTVAFEVGLTGYVRMKREVITARLLLVGDGNALLWLVTVPFFLIVVILALKSIRNIIKNKLLWLKDAWCLMDASIVLMTIACAVLYAKRSTSLGEFLDEIERAKRNVFVNYFHLFRMEKLLTITSAMLVFLATFRLWKLLRFMCIIRVVEKTLSLSRYYLISVFICHFHLIVVFTVAGFLLFGDDSEDFNRLTDSFVSLILASIGFFSFDFDAFESPLHYFYFIAFVSSTMLIGTVYVAIISISFAESKNFYSNYREYNVVDFIREYLDYYKECAVVKWKKLRLKGGEDAPAKRLLVYPKSDEERYADSLRIDRIRMERMRQLARNVLRNVRIGEPRMNDDDVRLIGDTVAALRAQNEENVIYFIDKTAGRTRFVDNQTLLDIEKSLNNAYCRISNEDSFRDDANKRIDTILRSIEVVSKGLESIVFD</sequence>
<evidence type="ECO:0000256" key="6">
    <source>
        <dbReference type="SAM" id="Phobius"/>
    </source>
</evidence>
<feature type="transmembrane region" description="Helical" evidence="6">
    <location>
        <begin position="605"/>
        <end position="623"/>
    </location>
</feature>
<evidence type="ECO:0000259" key="8">
    <source>
        <dbReference type="Pfam" id="PF20519"/>
    </source>
</evidence>
<reference evidence="9" key="1">
    <citation type="submission" date="2022-01" db="EMBL/GenBank/DDBJ databases">
        <authorList>
            <person name="King R."/>
        </authorList>
    </citation>
    <scope>NUCLEOTIDE SEQUENCE</scope>
</reference>
<dbReference type="EMBL" id="OU900098">
    <property type="protein sequence ID" value="CAH1185338.1"/>
    <property type="molecule type" value="Genomic_DNA"/>
</dbReference>
<comment type="similarity">
    <text evidence="2">Belongs to the polycystin family.</text>
</comment>
<dbReference type="Pfam" id="PF20519">
    <property type="entry name" value="Polycystin_dom"/>
    <property type="match status" value="1"/>
</dbReference>
<evidence type="ECO:0000256" key="5">
    <source>
        <dbReference type="ARBA" id="ARBA00023136"/>
    </source>
</evidence>
<evidence type="ECO:0000259" key="7">
    <source>
        <dbReference type="Pfam" id="PF08016"/>
    </source>
</evidence>
<comment type="subcellular location">
    <subcellularLocation>
        <location evidence="1">Membrane</location>
        <topology evidence="1">Multi-pass membrane protein</topology>
    </subcellularLocation>
</comment>
<feature type="transmembrane region" description="Helical" evidence="6">
    <location>
        <begin position="568"/>
        <end position="593"/>
    </location>
</feature>
<feature type="transmembrane region" description="Helical" evidence="6">
    <location>
        <begin position="97"/>
        <end position="121"/>
    </location>
</feature>
<dbReference type="Pfam" id="PF08016">
    <property type="entry name" value="PKD_channel"/>
    <property type="match status" value="1"/>
</dbReference>
<protein>
    <submittedName>
        <fullName evidence="9">Uncharacterized protein</fullName>
    </submittedName>
</protein>
<gene>
    <name evidence="9" type="ORF">PHYEVI_LOCUS8511</name>
</gene>
<evidence type="ECO:0000256" key="1">
    <source>
        <dbReference type="ARBA" id="ARBA00004141"/>
    </source>
</evidence>
<organism evidence="9 10">
    <name type="scientific">Phyllotreta striolata</name>
    <name type="common">Striped flea beetle</name>
    <name type="synonym">Crioceris striolata</name>
    <dbReference type="NCBI Taxonomy" id="444603"/>
    <lineage>
        <taxon>Eukaryota</taxon>
        <taxon>Metazoa</taxon>
        <taxon>Ecdysozoa</taxon>
        <taxon>Arthropoda</taxon>
        <taxon>Hexapoda</taxon>
        <taxon>Insecta</taxon>
        <taxon>Pterygota</taxon>
        <taxon>Neoptera</taxon>
        <taxon>Endopterygota</taxon>
        <taxon>Coleoptera</taxon>
        <taxon>Polyphaga</taxon>
        <taxon>Cucujiformia</taxon>
        <taxon>Chrysomeloidea</taxon>
        <taxon>Chrysomelidae</taxon>
        <taxon>Galerucinae</taxon>
        <taxon>Alticini</taxon>
        <taxon>Phyllotreta</taxon>
    </lineage>
</organism>
<feature type="domain" description="Polycystin" evidence="8">
    <location>
        <begin position="247"/>
        <end position="434"/>
    </location>
</feature>
<evidence type="ECO:0000256" key="2">
    <source>
        <dbReference type="ARBA" id="ARBA00007200"/>
    </source>
</evidence>
<keyword evidence="10" id="KW-1185">Reference proteome</keyword>
<feature type="transmembrane region" description="Helical" evidence="6">
    <location>
        <begin position="442"/>
        <end position="460"/>
    </location>
</feature>
<keyword evidence="3 6" id="KW-0812">Transmembrane</keyword>
<dbReference type="InterPro" id="IPR013122">
    <property type="entry name" value="PKD1_2_channel"/>
</dbReference>
<feature type="transmembrane region" description="Helical" evidence="6">
    <location>
        <begin position="70"/>
        <end position="91"/>
    </location>
</feature>
<accession>A0A9P0GW38</accession>
<dbReference type="AlphaFoldDB" id="A0A9P0GW38"/>